<name>A0A226BZG9_9FIRM</name>
<evidence type="ECO:0000313" key="4">
    <source>
        <dbReference type="EMBL" id="OWZ83724.1"/>
    </source>
</evidence>
<dbReference type="OrthoDB" id="9772924at2"/>
<comment type="caution">
    <text evidence="4">The sequence shown here is derived from an EMBL/GenBank/DDBJ whole genome shotgun (WGS) entry which is preliminary data.</text>
</comment>
<dbReference type="PANTHER" id="PTHR30290">
    <property type="entry name" value="PERIPLASMIC BINDING COMPONENT OF ABC TRANSPORTER"/>
    <property type="match status" value="1"/>
</dbReference>
<feature type="signal peptide" evidence="2">
    <location>
        <begin position="1"/>
        <end position="24"/>
    </location>
</feature>
<dbReference type="PANTHER" id="PTHR30290:SF64">
    <property type="entry name" value="ABC TRANSPORTER PERIPLASMIC BINDING PROTEIN"/>
    <property type="match status" value="1"/>
</dbReference>
<dbReference type="Gene3D" id="3.10.105.10">
    <property type="entry name" value="Dipeptide-binding Protein, Domain 3"/>
    <property type="match status" value="2"/>
</dbReference>
<dbReference type="GO" id="GO:0015833">
    <property type="term" value="P:peptide transport"/>
    <property type="evidence" value="ECO:0007669"/>
    <property type="project" value="TreeGrafter"/>
</dbReference>
<dbReference type="CDD" id="cd00995">
    <property type="entry name" value="PBP2_NikA_DppA_OppA_like"/>
    <property type="match status" value="1"/>
</dbReference>
<feature type="domain" description="Solute-binding protein family 5" evidence="3">
    <location>
        <begin position="259"/>
        <end position="550"/>
    </location>
</feature>
<dbReference type="Gene3D" id="3.40.190.10">
    <property type="entry name" value="Periplasmic binding protein-like II"/>
    <property type="match status" value="1"/>
</dbReference>
<evidence type="ECO:0000259" key="3">
    <source>
        <dbReference type="Pfam" id="PF00496"/>
    </source>
</evidence>
<dbReference type="RefSeq" id="WP_089023617.1">
    <property type="nucleotide sequence ID" value="NZ_NIQC01000013.1"/>
</dbReference>
<keyword evidence="5" id="KW-1185">Reference proteome</keyword>
<dbReference type="Pfam" id="PF00496">
    <property type="entry name" value="SBP_bac_5"/>
    <property type="match status" value="2"/>
</dbReference>
<dbReference type="PROSITE" id="PS51257">
    <property type="entry name" value="PROKAR_LIPOPROTEIN"/>
    <property type="match status" value="1"/>
</dbReference>
<dbReference type="Proteomes" id="UP000214588">
    <property type="component" value="Unassembled WGS sequence"/>
</dbReference>
<dbReference type="SUPFAM" id="SSF53850">
    <property type="entry name" value="Periplasmic binding protein-like II"/>
    <property type="match status" value="2"/>
</dbReference>
<evidence type="ECO:0000256" key="1">
    <source>
        <dbReference type="ARBA" id="ARBA00022729"/>
    </source>
</evidence>
<keyword evidence="1 2" id="KW-0732">Signal</keyword>
<organism evidence="4 5">
    <name type="scientific">Natranaerobius trueperi</name>
    <dbReference type="NCBI Taxonomy" id="759412"/>
    <lineage>
        <taxon>Bacteria</taxon>
        <taxon>Bacillati</taxon>
        <taxon>Bacillota</taxon>
        <taxon>Clostridia</taxon>
        <taxon>Natranaerobiales</taxon>
        <taxon>Natranaerobiaceae</taxon>
        <taxon>Natranaerobius</taxon>
    </lineage>
</organism>
<sequence length="556" mass="64164">MRNFKQLIVLMTILSLSAFFIGCGGEKATSDDLDPDRLVPEIRLVTSTADDNPIRNEAALLIEDWWGELGLEVDVQPQEFNSLVNRVLSDPDNKDFEAYMLGWSGRVERSDPDMFLYSLYHSSQAIDGGNNSSAFKSDEYDELASAQRREMDLDSRQEIVMDAQELLAKEVPDITMYYRDEIQGYNNERWGNLPSMAGEGIFNEQFPYEAKPLTDDKEFVIANSTNFDTFNPFAADTVYEWKFLRLVYDKLVRLDENFEPQPWAAKELEVKEDTVVDVVLRDDLEFHDDNPVRPEDVKFTFDYMIEEGLPYFDAFLRPIKGIELLEDNTIRFNLKEPYAPFITNTLGQIPILPEHIWADIMEEKNLDHPSQFTNDEYVVGSGPFEFDNWERGEYIRLVKNEDYFKADEIDVEAIRYDKYGHSEGVFGALENKTADINENTFDPEYVSRAEDLEHLNVVYEPDIGFDYLGLNNSAEPFNDPSMRKAVAHAVNLEEIVDILLYGYGDIAGPGQPISTGNEMWRNDDVKEYPFDIDKAREILKDAGYEWDSQGRLYFPE</sequence>
<dbReference type="GO" id="GO:1904680">
    <property type="term" value="F:peptide transmembrane transporter activity"/>
    <property type="evidence" value="ECO:0007669"/>
    <property type="project" value="TreeGrafter"/>
</dbReference>
<evidence type="ECO:0000256" key="2">
    <source>
        <dbReference type="SAM" id="SignalP"/>
    </source>
</evidence>
<dbReference type="AlphaFoldDB" id="A0A226BZG9"/>
<gene>
    <name evidence="4" type="ORF">CDO51_07160</name>
</gene>
<dbReference type="InterPro" id="IPR000914">
    <property type="entry name" value="SBP_5_dom"/>
</dbReference>
<evidence type="ECO:0000313" key="5">
    <source>
        <dbReference type="Proteomes" id="UP000214588"/>
    </source>
</evidence>
<protein>
    <submittedName>
        <fullName evidence="4">ABC transporter substrate-binding protein</fullName>
    </submittedName>
</protein>
<dbReference type="InterPro" id="IPR039424">
    <property type="entry name" value="SBP_5"/>
</dbReference>
<dbReference type="EMBL" id="NIQC01000013">
    <property type="protein sequence ID" value="OWZ83724.1"/>
    <property type="molecule type" value="Genomic_DNA"/>
</dbReference>
<feature type="domain" description="Solute-binding protein family 5" evidence="3">
    <location>
        <begin position="37"/>
        <end position="124"/>
    </location>
</feature>
<reference evidence="4 5" key="1">
    <citation type="submission" date="2017-06" db="EMBL/GenBank/DDBJ databases">
        <title>Draft Genome Sequence of Natranaerobius trueperi halophilic, alkalithermophilic bacteria from soda lakes.</title>
        <authorList>
            <person name="Zhao B."/>
        </authorList>
    </citation>
    <scope>NUCLEOTIDE SEQUENCE [LARGE SCALE GENOMIC DNA]</scope>
    <source>
        <strain evidence="4 5">DSM 18760</strain>
    </source>
</reference>
<proteinExistence type="predicted"/>
<feature type="chain" id="PRO_5039706377" evidence="2">
    <location>
        <begin position="25"/>
        <end position="556"/>
    </location>
</feature>
<accession>A0A226BZG9</accession>